<dbReference type="SUPFAM" id="SSF161111">
    <property type="entry name" value="Cation efflux protein transmembrane domain-like"/>
    <property type="match status" value="1"/>
</dbReference>
<evidence type="ECO:0000256" key="6">
    <source>
        <dbReference type="ARBA" id="ARBA00023065"/>
    </source>
</evidence>
<feature type="transmembrane region" description="Helical" evidence="9">
    <location>
        <begin position="21"/>
        <end position="44"/>
    </location>
</feature>
<feature type="domain" description="Cation efflux protein cytoplasmic" evidence="11">
    <location>
        <begin position="219"/>
        <end position="294"/>
    </location>
</feature>
<feature type="region of interest" description="Disordered" evidence="8">
    <location>
        <begin position="310"/>
        <end position="333"/>
    </location>
</feature>
<comment type="similarity">
    <text evidence="2">Belongs to the cation diffusion facilitator (CDF) transporter (TC 2.A.4) family. SLC30A subfamily.</text>
</comment>
<protein>
    <recommendedName>
        <fullName evidence="14">Cation transporter</fullName>
    </recommendedName>
</protein>
<dbReference type="InterPro" id="IPR058533">
    <property type="entry name" value="Cation_efflux_TM"/>
</dbReference>
<dbReference type="InterPro" id="IPR027469">
    <property type="entry name" value="Cation_efflux_TMD_sf"/>
</dbReference>
<evidence type="ECO:0000256" key="8">
    <source>
        <dbReference type="SAM" id="MobiDB-lite"/>
    </source>
</evidence>
<keyword evidence="5 9" id="KW-1133">Transmembrane helix</keyword>
<gene>
    <name evidence="12" type="ORF">A4H02_07930</name>
</gene>
<evidence type="ECO:0000256" key="3">
    <source>
        <dbReference type="ARBA" id="ARBA00022448"/>
    </source>
</evidence>
<reference evidence="13" key="1">
    <citation type="submission" date="2016-04" db="EMBL/GenBank/DDBJ databases">
        <title>The genome sequence project of a novel Fervidobacterium isolate from a hot spring in Thailand.</title>
        <authorList>
            <person name="Gonzalez J.M."/>
            <person name="Cuecas A."/>
            <person name="Kanoksilapatham W."/>
        </authorList>
    </citation>
    <scope>NUCLEOTIDE SEQUENCE [LARGE SCALE GENOMIC DNA]</scope>
    <source>
        <strain evidence="13">FC2004</strain>
    </source>
</reference>
<keyword evidence="7 9" id="KW-0472">Membrane</keyword>
<dbReference type="EMBL" id="LWAF01000014">
    <property type="protein sequence ID" value="ODN29926.1"/>
    <property type="molecule type" value="Genomic_DNA"/>
</dbReference>
<dbReference type="Pfam" id="PF01545">
    <property type="entry name" value="Cation_efflux"/>
    <property type="match status" value="1"/>
</dbReference>
<feature type="transmembrane region" description="Helical" evidence="9">
    <location>
        <begin position="158"/>
        <end position="179"/>
    </location>
</feature>
<evidence type="ECO:0008006" key="14">
    <source>
        <dbReference type="Google" id="ProtNLM"/>
    </source>
</evidence>
<comment type="caution">
    <text evidence="12">The sequence shown here is derived from an EMBL/GenBank/DDBJ whole genome shotgun (WGS) entry which is preliminary data.</text>
</comment>
<feature type="transmembrane region" description="Helical" evidence="9">
    <location>
        <begin position="185"/>
        <end position="208"/>
    </location>
</feature>
<evidence type="ECO:0000259" key="11">
    <source>
        <dbReference type="Pfam" id="PF16916"/>
    </source>
</evidence>
<dbReference type="Gene3D" id="1.20.1510.10">
    <property type="entry name" value="Cation efflux protein transmembrane domain"/>
    <property type="match status" value="1"/>
</dbReference>
<dbReference type="SUPFAM" id="SSF160240">
    <property type="entry name" value="Cation efflux protein cytoplasmic domain-like"/>
    <property type="match status" value="1"/>
</dbReference>
<dbReference type="PANTHER" id="PTHR11562:SF17">
    <property type="entry name" value="RE54080P-RELATED"/>
    <property type="match status" value="1"/>
</dbReference>
<dbReference type="InterPro" id="IPR036837">
    <property type="entry name" value="Cation_efflux_CTD_sf"/>
</dbReference>
<evidence type="ECO:0000313" key="12">
    <source>
        <dbReference type="EMBL" id="ODN29926.1"/>
    </source>
</evidence>
<evidence type="ECO:0000259" key="10">
    <source>
        <dbReference type="Pfam" id="PF01545"/>
    </source>
</evidence>
<proteinExistence type="inferred from homology"/>
<keyword evidence="4 9" id="KW-0812">Transmembrane</keyword>
<dbReference type="Gene3D" id="3.30.70.1350">
    <property type="entry name" value="Cation efflux protein, cytoplasmic domain"/>
    <property type="match status" value="1"/>
</dbReference>
<keyword evidence="3" id="KW-0813">Transport</keyword>
<dbReference type="AlphaFoldDB" id="A0A1E3G106"/>
<feature type="transmembrane region" description="Helical" evidence="9">
    <location>
        <begin position="122"/>
        <end position="146"/>
    </location>
</feature>
<dbReference type="InterPro" id="IPR002524">
    <property type="entry name" value="Cation_efflux"/>
</dbReference>
<dbReference type="STRING" id="1008305.A4H02_07930"/>
<dbReference type="PANTHER" id="PTHR11562">
    <property type="entry name" value="CATION EFFLUX PROTEIN/ ZINC TRANSPORTER"/>
    <property type="match status" value="1"/>
</dbReference>
<feature type="domain" description="Cation efflux protein transmembrane" evidence="10">
    <location>
        <begin position="26"/>
        <end position="214"/>
    </location>
</feature>
<feature type="compositionally biased region" description="Polar residues" evidence="8">
    <location>
        <begin position="322"/>
        <end position="333"/>
    </location>
</feature>
<evidence type="ECO:0000256" key="4">
    <source>
        <dbReference type="ARBA" id="ARBA00022692"/>
    </source>
</evidence>
<dbReference type="InterPro" id="IPR027470">
    <property type="entry name" value="Cation_efflux_CTD"/>
</dbReference>
<organism evidence="12 13">
    <name type="scientific">Fervidobacterium thailandense</name>
    <dbReference type="NCBI Taxonomy" id="1008305"/>
    <lineage>
        <taxon>Bacteria</taxon>
        <taxon>Thermotogati</taxon>
        <taxon>Thermotogota</taxon>
        <taxon>Thermotogae</taxon>
        <taxon>Thermotogales</taxon>
        <taxon>Fervidobacteriaceae</taxon>
        <taxon>Fervidobacterium</taxon>
    </lineage>
</organism>
<evidence type="ECO:0000256" key="1">
    <source>
        <dbReference type="ARBA" id="ARBA00004141"/>
    </source>
</evidence>
<keyword evidence="6" id="KW-0406">Ion transport</keyword>
<dbReference type="GO" id="GO:0005886">
    <property type="term" value="C:plasma membrane"/>
    <property type="evidence" value="ECO:0007669"/>
    <property type="project" value="TreeGrafter"/>
</dbReference>
<dbReference type="RefSeq" id="WP_069293646.1">
    <property type="nucleotide sequence ID" value="NZ_CP140110.1"/>
</dbReference>
<sequence>MSHQDHGHTDHHEHINGDLTIARFTAVVLLNLGITLAEIVGGMISRSLLLISDAFHNLTDALAVLTSYVALRISEIGPNKRSTFGYKRANVVVAFVNSSVLLVLIAFIIRESFERLLNPQRINTGVVLVIGCIGLLGNVLSLALLHRGSRENMNVRSAFLHMLSDTISSVSVILGAIFIDRFKVYWLDSILTLLVASFVVRESFGLVLKSLNILTQRVPKGFDIEKLAQILSEHPMVENVHHVHLWALDDKNVHFEAHVNLKADVRLSETMEIQRELESILEKRGVTHVTLQFEYNGCPGCGLVKYDEHAPRKTGHDHDSRVSSSNVQGGNGK</sequence>
<accession>A0A1E3G106</accession>
<evidence type="ECO:0000256" key="7">
    <source>
        <dbReference type="ARBA" id="ARBA00023136"/>
    </source>
</evidence>
<dbReference type="InterPro" id="IPR050681">
    <property type="entry name" value="CDF/SLC30A"/>
</dbReference>
<evidence type="ECO:0000256" key="5">
    <source>
        <dbReference type="ARBA" id="ARBA00022989"/>
    </source>
</evidence>
<dbReference type="NCBIfam" id="TIGR01297">
    <property type="entry name" value="CDF"/>
    <property type="match status" value="1"/>
</dbReference>
<dbReference type="GO" id="GO:0005385">
    <property type="term" value="F:zinc ion transmembrane transporter activity"/>
    <property type="evidence" value="ECO:0007669"/>
    <property type="project" value="TreeGrafter"/>
</dbReference>
<evidence type="ECO:0000313" key="13">
    <source>
        <dbReference type="Proteomes" id="UP000094570"/>
    </source>
</evidence>
<keyword evidence="13" id="KW-1185">Reference proteome</keyword>
<feature type="transmembrane region" description="Helical" evidence="9">
    <location>
        <begin position="91"/>
        <end position="110"/>
    </location>
</feature>
<name>A0A1E3G106_9BACT</name>
<dbReference type="Pfam" id="PF16916">
    <property type="entry name" value="ZT_dimer"/>
    <property type="match status" value="1"/>
</dbReference>
<comment type="subcellular location">
    <subcellularLocation>
        <location evidence="1">Membrane</location>
        <topology evidence="1">Multi-pass membrane protein</topology>
    </subcellularLocation>
</comment>
<dbReference type="Proteomes" id="UP000094570">
    <property type="component" value="Unassembled WGS sequence"/>
</dbReference>
<evidence type="ECO:0000256" key="9">
    <source>
        <dbReference type="SAM" id="Phobius"/>
    </source>
</evidence>
<dbReference type="OrthoDB" id="9809646at2"/>
<evidence type="ECO:0000256" key="2">
    <source>
        <dbReference type="ARBA" id="ARBA00008873"/>
    </source>
</evidence>
<feature type="compositionally biased region" description="Basic and acidic residues" evidence="8">
    <location>
        <begin position="310"/>
        <end position="321"/>
    </location>
</feature>